<dbReference type="CDD" id="cd02511">
    <property type="entry name" value="Beta4Glucosyltransferase"/>
    <property type="match status" value="1"/>
</dbReference>
<dbReference type="PANTHER" id="PTHR43630">
    <property type="entry name" value="POLY-BETA-1,6-N-ACETYL-D-GLUCOSAMINE SYNTHASE"/>
    <property type="match status" value="1"/>
</dbReference>
<evidence type="ECO:0000259" key="2">
    <source>
        <dbReference type="Pfam" id="PF00535"/>
    </source>
</evidence>
<dbReference type="RefSeq" id="WP_157989592.1">
    <property type="nucleotide sequence ID" value="NZ_LR217720.1"/>
</dbReference>
<proteinExistence type="inferred from homology"/>
<organism evidence="3 4">
    <name type="scientific">Candidatus Erwinia haradaeae</name>
    <dbReference type="NCBI Taxonomy" id="1922217"/>
    <lineage>
        <taxon>Bacteria</taxon>
        <taxon>Pseudomonadati</taxon>
        <taxon>Pseudomonadota</taxon>
        <taxon>Gammaproteobacteria</taxon>
        <taxon>Enterobacterales</taxon>
        <taxon>Erwiniaceae</taxon>
        <taxon>Erwinia</taxon>
    </lineage>
</organism>
<dbReference type="PANTHER" id="PTHR43630:SF2">
    <property type="entry name" value="GLYCOSYLTRANSFERASE"/>
    <property type="match status" value="1"/>
</dbReference>
<gene>
    <name evidence="3" type="ORF">ERCILAFE3058_155</name>
</gene>
<name>A0A451DC96_9GAMM</name>
<comment type="similarity">
    <text evidence="1">Belongs to the glycosyltransferase 2 family. WaaE/KdtX subfamily.</text>
</comment>
<evidence type="ECO:0000313" key="3">
    <source>
        <dbReference type="EMBL" id="VFP84050.1"/>
    </source>
</evidence>
<accession>A0A451DC96</accession>
<dbReference type="GO" id="GO:0016740">
    <property type="term" value="F:transferase activity"/>
    <property type="evidence" value="ECO:0007669"/>
    <property type="project" value="UniProtKB-KW"/>
</dbReference>
<dbReference type="Proteomes" id="UP000294418">
    <property type="component" value="Chromosome"/>
</dbReference>
<dbReference type="OrthoDB" id="9815923at2"/>
<evidence type="ECO:0000313" key="4">
    <source>
        <dbReference type="Proteomes" id="UP000294418"/>
    </source>
</evidence>
<dbReference type="AlphaFoldDB" id="A0A451DC96"/>
<evidence type="ECO:0000256" key="1">
    <source>
        <dbReference type="ARBA" id="ARBA00038494"/>
    </source>
</evidence>
<feature type="domain" description="Glycosyltransferase 2-like" evidence="2">
    <location>
        <begin position="8"/>
        <end position="134"/>
    </location>
</feature>
<dbReference type="SUPFAM" id="SSF53448">
    <property type="entry name" value="Nucleotide-diphospho-sugar transferases"/>
    <property type="match status" value="1"/>
</dbReference>
<protein>
    <submittedName>
        <fullName evidence="3">Glycosyl transferase family 2 protein</fullName>
    </submittedName>
</protein>
<dbReference type="InterPro" id="IPR001173">
    <property type="entry name" value="Glyco_trans_2-like"/>
</dbReference>
<dbReference type="Pfam" id="PF00535">
    <property type="entry name" value="Glycos_transf_2"/>
    <property type="match status" value="1"/>
</dbReference>
<dbReference type="InterPro" id="IPR029044">
    <property type="entry name" value="Nucleotide-diphossugar_trans"/>
</dbReference>
<sequence length="258" mass="30375">MSTRQKLSVVMITKNSEELLSECLESVEWADEIIILDANSNDATMTIAAKYGVKIYQSNIWSGYGKQRQMAQNYASHPMIFMIDSDERITPQLRRSIDFVLTQPPAKIVYSVSRCNLFLGRWMRHGGWYPDRVIRLYPRCFQYNNNLVHESVECFHAKIKPLYGDLLHLTNQDFCTFQWKQCTYAKAWAMQHYQQGKHYGLLNIFYRTVWAFIRTLFIRASFLDGKQGWLLAVVISQYTFNKYTALWALNYTSRHKNT</sequence>
<dbReference type="Gene3D" id="3.90.550.10">
    <property type="entry name" value="Spore Coat Polysaccharide Biosynthesis Protein SpsA, Chain A"/>
    <property type="match status" value="1"/>
</dbReference>
<dbReference type="EMBL" id="LR217720">
    <property type="protein sequence ID" value="VFP84050.1"/>
    <property type="molecule type" value="Genomic_DNA"/>
</dbReference>
<keyword evidence="3" id="KW-0808">Transferase</keyword>
<reference evidence="3 4" key="1">
    <citation type="submission" date="2019-02" db="EMBL/GenBank/DDBJ databases">
        <authorList>
            <person name="Manzano-Marin A."/>
            <person name="Manzano-Marin A."/>
        </authorList>
    </citation>
    <scope>NUCLEOTIDE SEQUENCE [LARGE SCALE GENOMIC DNA]</scope>
    <source>
        <strain evidence="3 4">ErCilaricifoliae</strain>
    </source>
</reference>